<evidence type="ECO:0000313" key="2">
    <source>
        <dbReference type="EMBL" id="PXV85116.1"/>
    </source>
</evidence>
<dbReference type="EMBL" id="QICS01000019">
    <property type="protein sequence ID" value="PXV85116.1"/>
    <property type="molecule type" value="Genomic_DNA"/>
</dbReference>
<keyword evidence="2" id="KW-0067">ATP-binding</keyword>
<accession>A0A318EIF1</accession>
<dbReference type="GO" id="GO:0004386">
    <property type="term" value="F:helicase activity"/>
    <property type="evidence" value="ECO:0007669"/>
    <property type="project" value="UniProtKB-KW"/>
</dbReference>
<dbReference type="GO" id="GO:0005524">
    <property type="term" value="F:ATP binding"/>
    <property type="evidence" value="ECO:0007669"/>
    <property type="project" value="InterPro"/>
</dbReference>
<comment type="caution">
    <text evidence="2">The sequence shown here is derived from an EMBL/GenBank/DDBJ whole genome shotgun (WGS) entry which is preliminary data.</text>
</comment>
<dbReference type="InterPro" id="IPR014001">
    <property type="entry name" value="Helicase_ATP-bd"/>
</dbReference>
<proteinExistence type="predicted"/>
<gene>
    <name evidence="2" type="ORF">C8E03_11940</name>
</gene>
<dbReference type="AlphaFoldDB" id="A0A318EIF1"/>
<evidence type="ECO:0000259" key="1">
    <source>
        <dbReference type="PROSITE" id="PS51192"/>
    </source>
</evidence>
<dbReference type="PANTHER" id="PTHR10799">
    <property type="entry name" value="SNF2/RAD54 HELICASE FAMILY"/>
    <property type="match status" value="1"/>
</dbReference>
<organism evidence="2 3">
    <name type="scientific">Lachnotalea glycerini</name>
    <dbReference type="NCBI Taxonomy" id="1763509"/>
    <lineage>
        <taxon>Bacteria</taxon>
        <taxon>Bacillati</taxon>
        <taxon>Bacillota</taxon>
        <taxon>Clostridia</taxon>
        <taxon>Lachnospirales</taxon>
        <taxon>Lachnospiraceae</taxon>
        <taxon>Lachnotalea</taxon>
    </lineage>
</organism>
<keyword evidence="2" id="KW-0547">Nucleotide-binding</keyword>
<dbReference type="InterPro" id="IPR001650">
    <property type="entry name" value="Helicase_C-like"/>
</dbReference>
<evidence type="ECO:0000313" key="3">
    <source>
        <dbReference type="Proteomes" id="UP000247523"/>
    </source>
</evidence>
<dbReference type="Gene3D" id="3.40.50.300">
    <property type="entry name" value="P-loop containing nucleotide triphosphate hydrolases"/>
    <property type="match status" value="1"/>
</dbReference>
<protein>
    <submittedName>
        <fullName evidence="2">Helicase-like protein</fullName>
    </submittedName>
</protein>
<keyword evidence="2" id="KW-0378">Hydrolase</keyword>
<dbReference type="Pfam" id="PF00271">
    <property type="entry name" value="Helicase_C"/>
    <property type="match status" value="1"/>
</dbReference>
<dbReference type="Pfam" id="PF00176">
    <property type="entry name" value="SNF2-rel_dom"/>
    <property type="match status" value="1"/>
</dbReference>
<reference evidence="2 3" key="1">
    <citation type="submission" date="2018-05" db="EMBL/GenBank/DDBJ databases">
        <title>Genomic Encyclopedia of Type Strains, Phase IV (KMG-IV): sequencing the most valuable type-strain genomes for metagenomic binning, comparative biology and taxonomic classification.</title>
        <authorList>
            <person name="Goeker M."/>
        </authorList>
    </citation>
    <scope>NUCLEOTIDE SEQUENCE [LARGE SCALE GENOMIC DNA]</scope>
    <source>
        <strain evidence="2 3">DSM 28816</strain>
    </source>
</reference>
<keyword evidence="2" id="KW-0347">Helicase</keyword>
<sequence length="427" mass="49220">MTTLTAIKDLKYNRFQVRKVLVIAPKKVAEGTWTKEKDKWEHTKMLRVSTVLGSLQKRIRALNTPADIYIINRENVAWLVDYYRNAWPFDMVVVDESSSFKSHKAKRFKALASMGGHIDRMIELTGTPSPNGLNDLWSQVFLLDGGERLGKKYTQFRERYFDPGDRGNNVIYNYKAKPGSENSILEKISDICISMKSEDYLQLPDITYHQIPVELDSKSSKAYYELERQMVLALPDTEDEISVTSAAALSNKLLQLANGALYDEDHVAHEVHNCKIEAFMELIESLQGKPALVFYNYQHDRERILKVLKPTGLRVRELKTTQDEDDWNNHEIDILLTHPASSAYGLNLQQGGNHVIWFGLTWNYELYTQANKRLHRQGQLGKVIIHHLVCSGTRDEDVMEALERKDDVQNWVMKSLKARIQKYKESA</sequence>
<name>A0A318EIF1_9FIRM</name>
<dbReference type="InterPro" id="IPR038718">
    <property type="entry name" value="SNF2-like_sf"/>
</dbReference>
<dbReference type="Proteomes" id="UP000247523">
    <property type="component" value="Unassembled WGS sequence"/>
</dbReference>
<dbReference type="InterPro" id="IPR027417">
    <property type="entry name" value="P-loop_NTPase"/>
</dbReference>
<dbReference type="SUPFAM" id="SSF52540">
    <property type="entry name" value="P-loop containing nucleoside triphosphate hydrolases"/>
    <property type="match status" value="2"/>
</dbReference>
<dbReference type="InterPro" id="IPR000330">
    <property type="entry name" value="SNF2_N"/>
</dbReference>
<dbReference type="Gene3D" id="3.40.50.10810">
    <property type="entry name" value="Tandem AAA-ATPase domain"/>
    <property type="match status" value="1"/>
</dbReference>
<feature type="domain" description="Helicase ATP-binding" evidence="1">
    <location>
        <begin position="1"/>
        <end position="146"/>
    </location>
</feature>
<dbReference type="PROSITE" id="PS51192">
    <property type="entry name" value="HELICASE_ATP_BIND_1"/>
    <property type="match status" value="1"/>
</dbReference>
<dbReference type="RefSeq" id="WP_110291990.1">
    <property type="nucleotide sequence ID" value="NZ_QICS01000019.1"/>
</dbReference>